<dbReference type="RefSeq" id="WP_374343440.1">
    <property type="nucleotide sequence ID" value="NZ_JBHTLQ010000026.1"/>
</dbReference>
<keyword evidence="3" id="KW-1185">Reference proteome</keyword>
<evidence type="ECO:0000256" key="1">
    <source>
        <dbReference type="SAM" id="SignalP"/>
    </source>
</evidence>
<evidence type="ECO:0000313" key="3">
    <source>
        <dbReference type="Proteomes" id="UP001597216"/>
    </source>
</evidence>
<dbReference type="PROSITE" id="PS51257">
    <property type="entry name" value="PROKAR_LIPOPROTEIN"/>
    <property type="match status" value="1"/>
</dbReference>
<dbReference type="EMBL" id="JBHTLQ010000026">
    <property type="protein sequence ID" value="MFD1191387.1"/>
    <property type="molecule type" value="Genomic_DNA"/>
</dbReference>
<keyword evidence="1" id="KW-0732">Signal</keyword>
<comment type="caution">
    <text evidence="2">The sequence shown here is derived from an EMBL/GenBank/DDBJ whole genome shotgun (WGS) entry which is preliminary data.</text>
</comment>
<keyword evidence="2" id="KW-0449">Lipoprotein</keyword>
<evidence type="ECO:0000313" key="2">
    <source>
        <dbReference type="EMBL" id="MFD1191387.1"/>
    </source>
</evidence>
<proteinExistence type="predicted"/>
<gene>
    <name evidence="2" type="ORF">ACFQ27_12430</name>
</gene>
<feature type="signal peptide" evidence="1">
    <location>
        <begin position="1"/>
        <end position="22"/>
    </location>
</feature>
<feature type="chain" id="PRO_5046322350" evidence="1">
    <location>
        <begin position="23"/>
        <end position="61"/>
    </location>
</feature>
<name>A0ABW3T3R7_9CAUL</name>
<reference evidence="3" key="1">
    <citation type="journal article" date="2019" name="Int. J. Syst. Evol. Microbiol.">
        <title>The Global Catalogue of Microorganisms (GCM) 10K type strain sequencing project: providing services to taxonomists for standard genome sequencing and annotation.</title>
        <authorList>
            <consortium name="The Broad Institute Genomics Platform"/>
            <consortium name="The Broad Institute Genome Sequencing Center for Infectious Disease"/>
            <person name="Wu L."/>
            <person name="Ma J."/>
        </authorList>
    </citation>
    <scope>NUCLEOTIDE SEQUENCE [LARGE SCALE GENOMIC DNA]</scope>
    <source>
        <strain evidence="3">CCUG 55074</strain>
    </source>
</reference>
<accession>A0ABW3T3R7</accession>
<organism evidence="2 3">
    <name type="scientific">Phenylobacterium conjunctum</name>
    <dbReference type="NCBI Taxonomy" id="1298959"/>
    <lineage>
        <taxon>Bacteria</taxon>
        <taxon>Pseudomonadati</taxon>
        <taxon>Pseudomonadota</taxon>
        <taxon>Alphaproteobacteria</taxon>
        <taxon>Caulobacterales</taxon>
        <taxon>Caulobacteraceae</taxon>
        <taxon>Phenylobacterium</taxon>
    </lineage>
</organism>
<sequence length="61" mass="6571">MTSAQRPVFGPALLALALAACAPTLHVDVKPITIYAKLDADVRLRLDADVKALIQKNPDLF</sequence>
<protein>
    <submittedName>
        <fullName evidence="2">YnbE family lipoprotein</fullName>
    </submittedName>
</protein>
<dbReference type="Proteomes" id="UP001597216">
    <property type="component" value="Unassembled WGS sequence"/>
</dbReference>